<feature type="domain" description="DUF202" evidence="6">
    <location>
        <begin position="14"/>
        <end position="78"/>
    </location>
</feature>
<evidence type="ECO:0000256" key="1">
    <source>
        <dbReference type="ARBA" id="ARBA00004127"/>
    </source>
</evidence>
<dbReference type="InterPro" id="IPR003807">
    <property type="entry name" value="DUF202"/>
</dbReference>
<dbReference type="Pfam" id="PF02656">
    <property type="entry name" value="DUF202"/>
    <property type="match status" value="1"/>
</dbReference>
<name>A0ABV3DU97_9ACTN</name>
<comment type="subcellular location">
    <subcellularLocation>
        <location evidence="1">Endomembrane system</location>
        <topology evidence="1">Multi-pass membrane protein</topology>
    </subcellularLocation>
</comment>
<gene>
    <name evidence="7" type="ORF">AB0C36_38275</name>
</gene>
<evidence type="ECO:0000313" key="8">
    <source>
        <dbReference type="Proteomes" id="UP001551482"/>
    </source>
</evidence>
<evidence type="ECO:0000256" key="3">
    <source>
        <dbReference type="ARBA" id="ARBA00022989"/>
    </source>
</evidence>
<sequence length="115" mass="11923">MTGGAPATRNGPVDPGLQPERTRLAWSRTALAFLANGGLMLHAGHRLDHWGWMVPGAVVIAVSVFVYLASAVRFRRVDDAIRRGTPVVGAGPIAFTAAAAVLVSLIAAAVLALAE</sequence>
<dbReference type="EMBL" id="JBEZFP010000168">
    <property type="protein sequence ID" value="MEU8139333.1"/>
    <property type="molecule type" value="Genomic_DNA"/>
</dbReference>
<evidence type="ECO:0000256" key="2">
    <source>
        <dbReference type="ARBA" id="ARBA00022692"/>
    </source>
</evidence>
<protein>
    <submittedName>
        <fullName evidence="7">DUF202 domain-containing protein</fullName>
    </submittedName>
</protein>
<keyword evidence="8" id="KW-1185">Reference proteome</keyword>
<feature type="transmembrane region" description="Helical" evidence="5">
    <location>
        <begin position="93"/>
        <end position="114"/>
    </location>
</feature>
<accession>A0ABV3DU97</accession>
<dbReference type="RefSeq" id="WP_358363366.1">
    <property type="nucleotide sequence ID" value="NZ_JBEZFP010000168.1"/>
</dbReference>
<reference evidence="7 8" key="1">
    <citation type="submission" date="2024-06" db="EMBL/GenBank/DDBJ databases">
        <title>The Natural Products Discovery Center: Release of the First 8490 Sequenced Strains for Exploring Actinobacteria Biosynthetic Diversity.</title>
        <authorList>
            <person name="Kalkreuter E."/>
            <person name="Kautsar S.A."/>
            <person name="Yang D."/>
            <person name="Bader C.D."/>
            <person name="Teijaro C.N."/>
            <person name="Fluegel L."/>
            <person name="Davis C.M."/>
            <person name="Simpson J.R."/>
            <person name="Lauterbach L."/>
            <person name="Steele A.D."/>
            <person name="Gui C."/>
            <person name="Meng S."/>
            <person name="Li G."/>
            <person name="Viehrig K."/>
            <person name="Ye F."/>
            <person name="Su P."/>
            <person name="Kiefer A.F."/>
            <person name="Nichols A."/>
            <person name="Cepeda A.J."/>
            <person name="Yan W."/>
            <person name="Fan B."/>
            <person name="Jiang Y."/>
            <person name="Adhikari A."/>
            <person name="Zheng C.-J."/>
            <person name="Schuster L."/>
            <person name="Cowan T.M."/>
            <person name="Smanski M.J."/>
            <person name="Chevrette M.G."/>
            <person name="De Carvalho L.P.S."/>
            <person name="Shen B."/>
        </authorList>
    </citation>
    <scope>NUCLEOTIDE SEQUENCE [LARGE SCALE GENOMIC DNA]</scope>
    <source>
        <strain evidence="7 8">NPDC048946</strain>
    </source>
</reference>
<organism evidence="7 8">
    <name type="scientific">Streptodolium elevatio</name>
    <dbReference type="NCBI Taxonomy" id="3157996"/>
    <lineage>
        <taxon>Bacteria</taxon>
        <taxon>Bacillati</taxon>
        <taxon>Actinomycetota</taxon>
        <taxon>Actinomycetes</taxon>
        <taxon>Kitasatosporales</taxon>
        <taxon>Streptomycetaceae</taxon>
        <taxon>Streptodolium</taxon>
    </lineage>
</organism>
<comment type="caution">
    <text evidence="7">The sequence shown here is derived from an EMBL/GenBank/DDBJ whole genome shotgun (WGS) entry which is preliminary data.</text>
</comment>
<evidence type="ECO:0000259" key="6">
    <source>
        <dbReference type="Pfam" id="PF02656"/>
    </source>
</evidence>
<proteinExistence type="predicted"/>
<evidence type="ECO:0000256" key="4">
    <source>
        <dbReference type="ARBA" id="ARBA00023136"/>
    </source>
</evidence>
<keyword evidence="3 5" id="KW-1133">Transmembrane helix</keyword>
<evidence type="ECO:0000313" key="7">
    <source>
        <dbReference type="EMBL" id="MEU8139333.1"/>
    </source>
</evidence>
<evidence type="ECO:0000256" key="5">
    <source>
        <dbReference type="SAM" id="Phobius"/>
    </source>
</evidence>
<keyword evidence="4 5" id="KW-0472">Membrane</keyword>
<dbReference type="Proteomes" id="UP001551482">
    <property type="component" value="Unassembled WGS sequence"/>
</dbReference>
<feature type="transmembrane region" description="Helical" evidence="5">
    <location>
        <begin position="50"/>
        <end position="72"/>
    </location>
</feature>
<keyword evidence="2 5" id="KW-0812">Transmembrane</keyword>